<feature type="transmembrane region" description="Helical" evidence="11">
    <location>
        <begin position="97"/>
        <end position="130"/>
    </location>
</feature>
<gene>
    <name evidence="13" type="ORF">SAMN04488047_11654</name>
</gene>
<dbReference type="OrthoDB" id="9783707at2"/>
<evidence type="ECO:0000313" key="13">
    <source>
        <dbReference type="EMBL" id="SFP88712.1"/>
    </source>
</evidence>
<keyword evidence="7" id="KW-0448">Lipopolysaccharide biosynthesis</keyword>
<dbReference type="GO" id="GO:0009103">
    <property type="term" value="P:lipopolysaccharide biosynthetic process"/>
    <property type="evidence" value="ECO:0007669"/>
    <property type="project" value="UniProtKB-KW"/>
</dbReference>
<feature type="transmembrane region" description="Helical" evidence="11">
    <location>
        <begin position="58"/>
        <end position="77"/>
    </location>
</feature>
<name>A0A1I5U067_9RHOB</name>
<evidence type="ECO:0000256" key="2">
    <source>
        <dbReference type="ARBA" id="ARBA00022475"/>
    </source>
</evidence>
<evidence type="ECO:0000256" key="11">
    <source>
        <dbReference type="SAM" id="Phobius"/>
    </source>
</evidence>
<accession>A0A1I5U067</accession>
<evidence type="ECO:0000256" key="10">
    <source>
        <dbReference type="ARBA" id="ARBA00023136"/>
    </source>
</evidence>
<protein>
    <submittedName>
        <fullName evidence="13">EamA-like transporter family protein</fullName>
    </submittedName>
</protein>
<dbReference type="Proteomes" id="UP000199356">
    <property type="component" value="Unassembled WGS sequence"/>
</dbReference>
<keyword evidence="9" id="KW-0443">Lipid metabolism</keyword>
<keyword evidence="4" id="KW-0997">Cell inner membrane</keyword>
<evidence type="ECO:0000256" key="8">
    <source>
        <dbReference type="ARBA" id="ARBA00022989"/>
    </source>
</evidence>
<dbReference type="InterPro" id="IPR000620">
    <property type="entry name" value="EamA_dom"/>
</dbReference>
<reference evidence="13 14" key="1">
    <citation type="submission" date="2016-10" db="EMBL/GenBank/DDBJ databases">
        <authorList>
            <person name="de Groot N.N."/>
        </authorList>
    </citation>
    <scope>NUCLEOTIDE SEQUENCE [LARGE SCALE GENOMIC DNA]</scope>
    <source>
        <strain evidence="13 14">DSM 19547</strain>
    </source>
</reference>
<dbReference type="Pfam" id="PF00892">
    <property type="entry name" value="EamA"/>
    <property type="match status" value="1"/>
</dbReference>
<evidence type="ECO:0000256" key="4">
    <source>
        <dbReference type="ARBA" id="ARBA00022519"/>
    </source>
</evidence>
<keyword evidence="2" id="KW-1003">Cell membrane</keyword>
<dbReference type="GO" id="GO:0005886">
    <property type="term" value="C:plasma membrane"/>
    <property type="evidence" value="ECO:0007669"/>
    <property type="project" value="UniProtKB-SubCell"/>
</dbReference>
<dbReference type="AlphaFoldDB" id="A0A1I5U067"/>
<feature type="transmembrane region" description="Helical" evidence="11">
    <location>
        <begin position="30"/>
        <end position="51"/>
    </location>
</feature>
<dbReference type="STRING" id="441119.SAMN04488047_11654"/>
<dbReference type="PANTHER" id="PTHR30561:SF9">
    <property type="entry name" value="4-AMINO-4-DEOXY-L-ARABINOSE-PHOSPHOUNDECAPRENOL FLIPPASE SUBUNIT ARNF-RELATED"/>
    <property type="match status" value="1"/>
</dbReference>
<dbReference type="EMBL" id="FOXA01000016">
    <property type="protein sequence ID" value="SFP88712.1"/>
    <property type="molecule type" value="Genomic_DNA"/>
</dbReference>
<dbReference type="InterPro" id="IPR037185">
    <property type="entry name" value="EmrE-like"/>
</dbReference>
<evidence type="ECO:0000256" key="6">
    <source>
        <dbReference type="ARBA" id="ARBA00022692"/>
    </source>
</evidence>
<evidence type="ECO:0000256" key="9">
    <source>
        <dbReference type="ARBA" id="ARBA00023098"/>
    </source>
</evidence>
<evidence type="ECO:0000256" key="7">
    <source>
        <dbReference type="ARBA" id="ARBA00022985"/>
    </source>
</evidence>
<evidence type="ECO:0000259" key="12">
    <source>
        <dbReference type="Pfam" id="PF00892"/>
    </source>
</evidence>
<comment type="subcellular location">
    <subcellularLocation>
        <location evidence="1">Cell membrane</location>
        <topology evidence="1">Multi-pass membrane protein</topology>
    </subcellularLocation>
</comment>
<dbReference type="Gene3D" id="1.10.3730.20">
    <property type="match status" value="2"/>
</dbReference>
<keyword evidence="10 11" id="KW-0472">Membrane</keyword>
<sequence length="280" mass="28953">MSVGVFAAVLLAAFLHAAWNAVVKGGGDKFMSMTGMAVGHAIPGTAAILLLPSPAPESWPWIAIGVALHFGYQWFLLNAYRLGDLSQVYPLARGSAPLIVAVVSVTALGVVLTGTEVAAILLIAAGIISIGLARSGRANPGAVSAALITGVFIAAYSLTDGIGARLSGSPIAYFGWTATLGGVAFAAFAQWRRPGMVRALPRTAPGAFFFGGSASFAAYAIVVWAFTQAPIALVTALRETSIVFALLIGAFVLRERVDLARIASIFVTITGTVLMRFARS</sequence>
<evidence type="ECO:0000256" key="1">
    <source>
        <dbReference type="ARBA" id="ARBA00004651"/>
    </source>
</evidence>
<evidence type="ECO:0000313" key="14">
    <source>
        <dbReference type="Proteomes" id="UP000199356"/>
    </source>
</evidence>
<feature type="transmembrane region" description="Helical" evidence="11">
    <location>
        <begin position="142"/>
        <end position="159"/>
    </location>
</feature>
<dbReference type="GO" id="GO:0022857">
    <property type="term" value="F:transmembrane transporter activity"/>
    <property type="evidence" value="ECO:0007669"/>
    <property type="project" value="InterPro"/>
</dbReference>
<dbReference type="InterPro" id="IPR000390">
    <property type="entry name" value="Small_drug/metabolite_transptr"/>
</dbReference>
<keyword evidence="3" id="KW-0444">Lipid biosynthesis</keyword>
<keyword evidence="5" id="KW-0441">Lipid A biosynthesis</keyword>
<dbReference type="GO" id="GO:0009245">
    <property type="term" value="P:lipid A biosynthetic process"/>
    <property type="evidence" value="ECO:0007669"/>
    <property type="project" value="UniProtKB-KW"/>
</dbReference>
<keyword evidence="14" id="KW-1185">Reference proteome</keyword>
<dbReference type="PANTHER" id="PTHR30561">
    <property type="entry name" value="SMR FAMILY PROTON-DEPENDENT DRUG EFFLUX TRANSPORTER SUGE"/>
    <property type="match status" value="1"/>
</dbReference>
<feature type="transmembrane region" description="Helical" evidence="11">
    <location>
        <begin position="203"/>
        <end position="225"/>
    </location>
</feature>
<dbReference type="RefSeq" id="WP_093424404.1">
    <property type="nucleotide sequence ID" value="NZ_FOXA01000016.1"/>
</dbReference>
<feature type="transmembrane region" description="Helical" evidence="11">
    <location>
        <begin position="231"/>
        <end position="252"/>
    </location>
</feature>
<organism evidence="13 14">
    <name type="scientific">Tranquillimonas alkanivorans</name>
    <dbReference type="NCBI Taxonomy" id="441119"/>
    <lineage>
        <taxon>Bacteria</taxon>
        <taxon>Pseudomonadati</taxon>
        <taxon>Pseudomonadota</taxon>
        <taxon>Alphaproteobacteria</taxon>
        <taxon>Rhodobacterales</taxon>
        <taxon>Roseobacteraceae</taxon>
        <taxon>Tranquillimonas</taxon>
    </lineage>
</organism>
<feature type="transmembrane region" description="Helical" evidence="11">
    <location>
        <begin position="171"/>
        <end position="191"/>
    </location>
</feature>
<keyword evidence="6 11" id="KW-0812">Transmembrane</keyword>
<evidence type="ECO:0000256" key="5">
    <source>
        <dbReference type="ARBA" id="ARBA00022556"/>
    </source>
</evidence>
<evidence type="ECO:0000256" key="3">
    <source>
        <dbReference type="ARBA" id="ARBA00022516"/>
    </source>
</evidence>
<dbReference type="SUPFAM" id="SSF103481">
    <property type="entry name" value="Multidrug resistance efflux transporter EmrE"/>
    <property type="match status" value="2"/>
</dbReference>
<keyword evidence="8 11" id="KW-1133">Transmembrane helix</keyword>
<feature type="domain" description="EamA" evidence="12">
    <location>
        <begin position="143"/>
        <end position="275"/>
    </location>
</feature>
<proteinExistence type="predicted"/>